<organism evidence="1 2">
    <name type="scientific">Luoshenia tenuis</name>
    <dbReference type="NCBI Taxonomy" id="2763654"/>
    <lineage>
        <taxon>Bacteria</taxon>
        <taxon>Bacillati</taxon>
        <taxon>Bacillota</taxon>
        <taxon>Clostridia</taxon>
        <taxon>Christensenellales</taxon>
        <taxon>Christensenellaceae</taxon>
        <taxon>Luoshenia</taxon>
    </lineage>
</organism>
<keyword evidence="2" id="KW-1185">Reference proteome</keyword>
<comment type="caution">
    <text evidence="1">The sequence shown here is derived from an EMBL/GenBank/DDBJ whole genome shotgun (WGS) entry which is preliminary data.</text>
</comment>
<evidence type="ECO:0000313" key="2">
    <source>
        <dbReference type="Proteomes" id="UP000654279"/>
    </source>
</evidence>
<sequence>MESQKLADVLDYLRSCKSTMRIAIDEQHEQEALTQDIEHKLELEKLTYHETAKLGLMLRDARQKRRRAKDLAEILEPLVLWIEENETSIKALERTLGKMRTKEKNHNLRRYAPRVLNEG</sequence>
<protein>
    <submittedName>
        <fullName evidence="1">Uncharacterized protein</fullName>
    </submittedName>
</protein>
<gene>
    <name evidence="1" type="ORF">H8699_02200</name>
</gene>
<dbReference type="EMBL" id="JACRSO010000001">
    <property type="protein sequence ID" value="MBC8528251.1"/>
    <property type="molecule type" value="Genomic_DNA"/>
</dbReference>
<dbReference type="Proteomes" id="UP000654279">
    <property type="component" value="Unassembled WGS sequence"/>
</dbReference>
<dbReference type="RefSeq" id="WP_249284288.1">
    <property type="nucleotide sequence ID" value="NZ_JACRSO010000001.1"/>
</dbReference>
<reference evidence="1" key="1">
    <citation type="submission" date="2020-08" db="EMBL/GenBank/DDBJ databases">
        <title>Genome public.</title>
        <authorList>
            <person name="Liu C."/>
            <person name="Sun Q."/>
        </authorList>
    </citation>
    <scope>NUCLEOTIDE SEQUENCE</scope>
    <source>
        <strain evidence="1">NSJ-44</strain>
    </source>
</reference>
<accession>A0A926CZ25</accession>
<proteinExistence type="predicted"/>
<dbReference type="AlphaFoldDB" id="A0A926CZ25"/>
<name>A0A926CZ25_9FIRM</name>
<evidence type="ECO:0000313" key="1">
    <source>
        <dbReference type="EMBL" id="MBC8528251.1"/>
    </source>
</evidence>